<accession>A0ACB8WXG0</accession>
<sequence length="397" mass="44344">TYAISTQASKLYVLMKTVAVCHCQTGAGKNHRRRVVGRLWAPPAADMDLSHSDSQPAETPAALAEQPPGEPYEDEYPPLPAYQADPQPEKKELYIVQVKGFLWSCTAEDLLQFFSDCRIREGVKGIHLTTDRLGRPSGQAFIEMEHEEDVSKALEKHRQYLGPRYVEVFEVTNSDAETILKKAINPPADDRVVWLRGLPFNSTEADIAKFFSGLDIAENGITIARDHRGRNTGKAFVQFSSQEAADKALQRDRELIGSRYIEVFPSRRDAIQTSLSKSSSPDCLQTSSQSQVNPKNGSPSSSDLPLHYVHMRGLPFQVSGEDVVKFFYPLVVSKIVLECGPDGRLNGEADVYFSCHQDAAAAMSRDRQDMGERFYCSTVCRNTGECTNQFRACIFKY</sequence>
<comment type="caution">
    <text evidence="1">The sequence shown here is derived from an EMBL/GenBank/DDBJ whole genome shotgun (WGS) entry which is preliminary data.</text>
</comment>
<proteinExistence type="predicted"/>
<evidence type="ECO:0000313" key="2">
    <source>
        <dbReference type="Proteomes" id="UP000831701"/>
    </source>
</evidence>
<feature type="non-terminal residue" evidence="1">
    <location>
        <position position="1"/>
    </location>
</feature>
<keyword evidence="2" id="KW-1185">Reference proteome</keyword>
<gene>
    <name evidence="1" type="ORF">L3Q82_023011</name>
</gene>
<organism evidence="1 2">
    <name type="scientific">Scortum barcoo</name>
    <name type="common">barcoo grunter</name>
    <dbReference type="NCBI Taxonomy" id="214431"/>
    <lineage>
        <taxon>Eukaryota</taxon>
        <taxon>Metazoa</taxon>
        <taxon>Chordata</taxon>
        <taxon>Craniata</taxon>
        <taxon>Vertebrata</taxon>
        <taxon>Euteleostomi</taxon>
        <taxon>Actinopterygii</taxon>
        <taxon>Neopterygii</taxon>
        <taxon>Teleostei</taxon>
        <taxon>Neoteleostei</taxon>
        <taxon>Acanthomorphata</taxon>
        <taxon>Eupercaria</taxon>
        <taxon>Centrarchiformes</taxon>
        <taxon>Terapontoidei</taxon>
        <taxon>Terapontidae</taxon>
        <taxon>Scortum</taxon>
    </lineage>
</organism>
<evidence type="ECO:0000313" key="1">
    <source>
        <dbReference type="EMBL" id="KAI3372528.1"/>
    </source>
</evidence>
<reference evidence="1" key="1">
    <citation type="submission" date="2022-04" db="EMBL/GenBank/DDBJ databases">
        <title>Jade perch genome.</title>
        <authorList>
            <person name="Chao B."/>
        </authorList>
    </citation>
    <scope>NUCLEOTIDE SEQUENCE</scope>
    <source>
        <strain evidence="1">CB-2022</strain>
    </source>
</reference>
<dbReference type="Proteomes" id="UP000831701">
    <property type="component" value="Chromosome 5"/>
</dbReference>
<name>A0ACB8WXG0_9TELE</name>
<dbReference type="EMBL" id="CM041535">
    <property type="protein sequence ID" value="KAI3372528.1"/>
    <property type="molecule type" value="Genomic_DNA"/>
</dbReference>
<protein>
    <submittedName>
        <fullName evidence="1">Uncharacterized protein</fullName>
    </submittedName>
</protein>